<dbReference type="InterPro" id="IPR027417">
    <property type="entry name" value="P-loop_NTPase"/>
</dbReference>
<keyword evidence="3" id="KW-0547">Nucleotide-binding</keyword>
<dbReference type="GO" id="GO:0042626">
    <property type="term" value="F:ATPase-coupled transmembrane transporter activity"/>
    <property type="evidence" value="ECO:0007669"/>
    <property type="project" value="TreeGrafter"/>
</dbReference>
<dbReference type="SMART" id="SM00382">
    <property type="entry name" value="AAA"/>
    <property type="match status" value="2"/>
</dbReference>
<evidence type="ECO:0000313" key="7">
    <source>
        <dbReference type="Proteomes" id="UP000288246"/>
    </source>
</evidence>
<dbReference type="SUPFAM" id="SSF52540">
    <property type="entry name" value="P-loop containing nucleoside triphosphate hydrolases"/>
    <property type="match status" value="2"/>
</dbReference>
<dbReference type="EMBL" id="BHYL01000117">
    <property type="protein sequence ID" value="GCD20074.1"/>
    <property type="molecule type" value="Genomic_DNA"/>
</dbReference>
<feature type="domain" description="ABC transporter" evidence="5">
    <location>
        <begin position="281"/>
        <end position="496"/>
    </location>
</feature>
<evidence type="ECO:0000256" key="3">
    <source>
        <dbReference type="ARBA" id="ARBA00022741"/>
    </source>
</evidence>
<dbReference type="GO" id="GO:0016887">
    <property type="term" value="F:ATP hydrolysis activity"/>
    <property type="evidence" value="ECO:0007669"/>
    <property type="project" value="InterPro"/>
</dbReference>
<dbReference type="PANTHER" id="PTHR43553:SF24">
    <property type="entry name" value="ENERGY-COUPLING FACTOR TRANSPORTER ATP-BINDING PROTEIN ECFA1"/>
    <property type="match status" value="1"/>
</dbReference>
<dbReference type="InterPro" id="IPR003593">
    <property type="entry name" value="AAA+_ATPase"/>
</dbReference>
<sequence length="557" mass="56850">MIRARGLTVRYPGAPRAVLDGVDLEVRPGEHVLLLGGSGGGKSTLLRVLAGVVPRVVDADVSGAVEVAGVHLPAEQVPPSTGYLTQDPADQLVLPTVRDEVAFGLENRAVPAAQIPPRVEAALRAVGAAHLVDRRTAELSGGEGQRVGLAATLVTAPDVLLLDEPTALLDPAAARGVAAAVAAARTPYRASVLVEHRLDELGVLPGRTVVLDAGGRVAADGPTAGVLVEQASHLAGLGLALPLRAELRAAGVGSLDELAGRDVRRTAVAAPLGAPAAHVVLRARDLRVRRDGRDVLHGVDLDVRAGRVTAVVGPNGSGKSTLLLALAGLLPAAGGVRGGTVGSVFQRPEHQLLARTVRDEVAWGPRRARRTDVDALVAAALGRYALDGLADHDPFRLSGGQQRRLSLAASAVCGHDVLLADEPTFGQDRRTSLACGDALRALADEGRGVVVVTHDLRLVAELADDVVVLRAGHVAGRGATDDVLADVRLLGATGLVLPPVVAAAVATGRPVRAVLGALRSAVRTATGAEASRRPEGRRAVLAGAVGGTPSRHPAGAP</sequence>
<dbReference type="Proteomes" id="UP000288246">
    <property type="component" value="Unassembled WGS sequence"/>
</dbReference>
<evidence type="ECO:0000256" key="1">
    <source>
        <dbReference type="ARBA" id="ARBA00005417"/>
    </source>
</evidence>
<dbReference type="PROSITE" id="PS50893">
    <property type="entry name" value="ABC_TRANSPORTER_2"/>
    <property type="match status" value="2"/>
</dbReference>
<evidence type="ECO:0000313" key="6">
    <source>
        <dbReference type="EMBL" id="GCD20074.1"/>
    </source>
</evidence>
<dbReference type="InterPro" id="IPR003439">
    <property type="entry name" value="ABC_transporter-like_ATP-bd"/>
</dbReference>
<dbReference type="GO" id="GO:0043190">
    <property type="term" value="C:ATP-binding cassette (ABC) transporter complex"/>
    <property type="evidence" value="ECO:0007669"/>
    <property type="project" value="TreeGrafter"/>
</dbReference>
<protein>
    <recommendedName>
        <fullName evidence="5">ABC transporter domain-containing protein</fullName>
    </recommendedName>
</protein>
<dbReference type="InterPro" id="IPR015856">
    <property type="entry name" value="ABC_transpr_CbiO/EcfA_su"/>
</dbReference>
<organism evidence="6 7">
    <name type="scientific">Cellulomonas algicola</name>
    <dbReference type="NCBI Taxonomy" id="2071633"/>
    <lineage>
        <taxon>Bacteria</taxon>
        <taxon>Bacillati</taxon>
        <taxon>Actinomycetota</taxon>
        <taxon>Actinomycetes</taxon>
        <taxon>Micrococcales</taxon>
        <taxon>Cellulomonadaceae</taxon>
        <taxon>Cellulomonas</taxon>
    </lineage>
</organism>
<proteinExistence type="inferred from homology"/>
<name>A0A401UZN9_9CELL</name>
<gene>
    <name evidence="6" type="ORF">CTKZ_16360</name>
</gene>
<dbReference type="InterPro" id="IPR017871">
    <property type="entry name" value="ABC_transporter-like_CS"/>
</dbReference>
<keyword evidence="4" id="KW-0067">ATP-binding</keyword>
<evidence type="ECO:0000256" key="2">
    <source>
        <dbReference type="ARBA" id="ARBA00022448"/>
    </source>
</evidence>
<dbReference type="GO" id="GO:0005524">
    <property type="term" value="F:ATP binding"/>
    <property type="evidence" value="ECO:0007669"/>
    <property type="project" value="UniProtKB-KW"/>
</dbReference>
<dbReference type="AlphaFoldDB" id="A0A401UZN9"/>
<evidence type="ECO:0000259" key="5">
    <source>
        <dbReference type="PROSITE" id="PS50893"/>
    </source>
</evidence>
<feature type="domain" description="ABC transporter" evidence="5">
    <location>
        <begin position="2"/>
        <end position="239"/>
    </location>
</feature>
<dbReference type="Pfam" id="PF00005">
    <property type="entry name" value="ABC_tran"/>
    <property type="match status" value="2"/>
</dbReference>
<accession>A0A401UZN9</accession>
<dbReference type="RefSeq" id="WP_124342590.1">
    <property type="nucleotide sequence ID" value="NZ_BHYL01000117.1"/>
</dbReference>
<dbReference type="PANTHER" id="PTHR43553">
    <property type="entry name" value="HEAVY METAL TRANSPORTER"/>
    <property type="match status" value="1"/>
</dbReference>
<comment type="similarity">
    <text evidence="1">Belongs to the ABC transporter superfamily.</text>
</comment>
<evidence type="ECO:0000256" key="4">
    <source>
        <dbReference type="ARBA" id="ARBA00022840"/>
    </source>
</evidence>
<dbReference type="Gene3D" id="3.40.50.300">
    <property type="entry name" value="P-loop containing nucleotide triphosphate hydrolases"/>
    <property type="match status" value="2"/>
</dbReference>
<comment type="caution">
    <text evidence="6">The sequence shown here is derived from an EMBL/GenBank/DDBJ whole genome shotgun (WGS) entry which is preliminary data.</text>
</comment>
<dbReference type="InterPro" id="IPR050095">
    <property type="entry name" value="ECF_ABC_transporter_ATP-bd"/>
</dbReference>
<reference evidence="6 7" key="1">
    <citation type="submission" date="2018-11" db="EMBL/GenBank/DDBJ databases">
        <title>Draft genome sequence of Cellulomonas takizawaensis strain TKZ-21.</title>
        <authorList>
            <person name="Yamamura H."/>
            <person name="Hayashi T."/>
            <person name="Hamada M."/>
            <person name="Serisawa Y."/>
            <person name="Matsuyama K."/>
            <person name="Nakagawa Y."/>
            <person name="Otoguro M."/>
            <person name="Yanagida F."/>
            <person name="Hayakawa M."/>
        </authorList>
    </citation>
    <scope>NUCLEOTIDE SEQUENCE [LARGE SCALE GENOMIC DNA]</scope>
    <source>
        <strain evidence="6 7">TKZ-21</strain>
    </source>
</reference>
<dbReference type="CDD" id="cd03225">
    <property type="entry name" value="ABC_cobalt_CbiO_domain1"/>
    <property type="match status" value="2"/>
</dbReference>
<keyword evidence="7" id="KW-1185">Reference proteome</keyword>
<dbReference type="OrthoDB" id="501320at2"/>
<dbReference type="PROSITE" id="PS00211">
    <property type="entry name" value="ABC_TRANSPORTER_1"/>
    <property type="match status" value="1"/>
</dbReference>
<keyword evidence="2" id="KW-0813">Transport</keyword>